<organism evidence="4 8">
    <name type="scientific">Pseudomonas savastanoi pv. glycinea</name>
    <name type="common">Pseudomonas syringae pv. glycinea</name>
    <dbReference type="NCBI Taxonomy" id="318"/>
    <lineage>
        <taxon>Bacteria</taxon>
        <taxon>Pseudomonadati</taxon>
        <taxon>Pseudomonadota</taxon>
        <taxon>Gammaproteobacteria</taxon>
        <taxon>Pseudomonadales</taxon>
        <taxon>Pseudomonadaceae</taxon>
        <taxon>Pseudomonas</taxon>
    </lineage>
</organism>
<evidence type="ECO:0000313" key="5">
    <source>
        <dbReference type="EMBL" id="RMO49153.1"/>
    </source>
</evidence>
<dbReference type="PROSITE" id="PS51186">
    <property type="entry name" value="GNAT"/>
    <property type="match status" value="1"/>
</dbReference>
<evidence type="ECO:0000313" key="7">
    <source>
        <dbReference type="Proteomes" id="UP000272471"/>
    </source>
</evidence>
<evidence type="ECO:0000256" key="1">
    <source>
        <dbReference type="ARBA" id="ARBA00022679"/>
    </source>
</evidence>
<dbReference type="Pfam" id="PF00583">
    <property type="entry name" value="Acetyltransf_1"/>
    <property type="match status" value="1"/>
</dbReference>
<evidence type="ECO:0000256" key="2">
    <source>
        <dbReference type="ARBA" id="ARBA00023315"/>
    </source>
</evidence>
<dbReference type="RefSeq" id="WP_004658453.1">
    <property type="nucleotide sequence ID" value="NZ_LGLL01000123.1"/>
</dbReference>
<dbReference type="AlphaFoldDB" id="A0A0N8RLQ8"/>
<keyword evidence="1 4" id="KW-0808">Transferase</keyword>
<dbReference type="CDD" id="cd04301">
    <property type="entry name" value="NAT_SF"/>
    <property type="match status" value="1"/>
</dbReference>
<dbReference type="Proteomes" id="UP000272471">
    <property type="component" value="Unassembled WGS sequence"/>
</dbReference>
<gene>
    <name evidence="6" type="ORF">ALQ11_03179</name>
    <name evidence="5" type="ORF">ALQ41_03348</name>
    <name evidence="4" type="ORF">ALQ42_02137</name>
</gene>
<dbReference type="EMBL" id="RBQX01000267">
    <property type="protein sequence ID" value="RMQ11314.1"/>
    <property type="molecule type" value="Genomic_DNA"/>
</dbReference>
<dbReference type="InterPro" id="IPR000182">
    <property type="entry name" value="GNAT_dom"/>
</dbReference>
<evidence type="ECO:0000313" key="6">
    <source>
        <dbReference type="EMBL" id="RMQ11314.1"/>
    </source>
</evidence>
<evidence type="ECO:0000313" key="4">
    <source>
        <dbReference type="EMBL" id="RMO36256.1"/>
    </source>
</evidence>
<protein>
    <submittedName>
        <fullName evidence="4">Acetyltransferase</fullName>
    </submittedName>
</protein>
<dbReference type="SUPFAM" id="SSF55729">
    <property type="entry name" value="Acyl-CoA N-acyltransferases (Nat)"/>
    <property type="match status" value="1"/>
</dbReference>
<comment type="caution">
    <text evidence="4">The sequence shown here is derived from an EMBL/GenBank/DDBJ whole genome shotgun (WGS) entry which is preliminary data.</text>
</comment>
<sequence length="152" mass="17296">MLNLDWLGNHMHHSDTMALWLHRQFDYEFASQSLADWQLDFSQGQANGRWKCLIALEDGELLGGAALASDDLAERPNLRPWLGCVLVKPEARGRGVAGLLIDGICSHARSVGITTLYLHTHDQHRFYAKRGWSVLERIEAWGKEHYLMSQDL</sequence>
<dbReference type="InterPro" id="IPR050832">
    <property type="entry name" value="Bact_Acetyltransf"/>
</dbReference>
<dbReference type="EMBL" id="RBPT01000135">
    <property type="protein sequence ID" value="RMO49153.1"/>
    <property type="molecule type" value="Genomic_DNA"/>
</dbReference>
<name>A0A0N8RLQ8_PSESG</name>
<dbReference type="Proteomes" id="UP000280599">
    <property type="component" value="Unassembled WGS sequence"/>
</dbReference>
<dbReference type="PANTHER" id="PTHR43877">
    <property type="entry name" value="AMINOALKYLPHOSPHONATE N-ACETYLTRANSFERASE-RELATED-RELATED"/>
    <property type="match status" value="1"/>
</dbReference>
<reference evidence="7 8" key="1">
    <citation type="submission" date="2018-08" db="EMBL/GenBank/DDBJ databases">
        <title>Recombination of ecologically and evolutionarily significant loci maintains genetic cohesion in the Pseudomonas syringae species complex.</title>
        <authorList>
            <person name="Dillon M."/>
            <person name="Thakur S."/>
            <person name="Almeida R.N.D."/>
            <person name="Weir B.S."/>
            <person name="Guttman D.S."/>
        </authorList>
    </citation>
    <scope>NUCLEOTIDE SEQUENCE [LARGE SCALE GENOMIC DNA]</scope>
    <source>
        <strain evidence="6 7">ICMP 4182</strain>
        <strain evidence="4 8">ICMP 6372</strain>
        <strain evidence="5 9">ICMP 867</strain>
    </source>
</reference>
<dbReference type="InterPro" id="IPR016181">
    <property type="entry name" value="Acyl_CoA_acyltransferase"/>
</dbReference>
<dbReference type="Proteomes" id="UP000273536">
    <property type="component" value="Unassembled WGS sequence"/>
</dbReference>
<keyword evidence="2" id="KW-0012">Acyltransferase</keyword>
<dbReference type="GO" id="GO:0016747">
    <property type="term" value="F:acyltransferase activity, transferring groups other than amino-acyl groups"/>
    <property type="evidence" value="ECO:0007669"/>
    <property type="project" value="InterPro"/>
</dbReference>
<dbReference type="Gene3D" id="3.40.630.30">
    <property type="match status" value="1"/>
</dbReference>
<evidence type="ECO:0000259" key="3">
    <source>
        <dbReference type="PROSITE" id="PS51186"/>
    </source>
</evidence>
<dbReference type="EMBL" id="RBPS01000195">
    <property type="protein sequence ID" value="RMO36256.1"/>
    <property type="molecule type" value="Genomic_DNA"/>
</dbReference>
<evidence type="ECO:0000313" key="8">
    <source>
        <dbReference type="Proteomes" id="UP000273536"/>
    </source>
</evidence>
<evidence type="ECO:0000313" key="9">
    <source>
        <dbReference type="Proteomes" id="UP000280599"/>
    </source>
</evidence>
<proteinExistence type="predicted"/>
<dbReference type="PANTHER" id="PTHR43877:SF2">
    <property type="entry name" value="AMINOALKYLPHOSPHONATE N-ACETYLTRANSFERASE-RELATED"/>
    <property type="match status" value="1"/>
</dbReference>
<accession>A0A0N8RLQ8</accession>
<feature type="domain" description="N-acetyltransferase" evidence="3">
    <location>
        <begin position="9"/>
        <end position="152"/>
    </location>
</feature>